<accession>A0AAW2ZCN3</accession>
<comment type="caution">
    <text evidence="2">The sequence shown here is derived from an EMBL/GenBank/DDBJ whole genome shotgun (WGS) entry which is preliminary data.</text>
</comment>
<keyword evidence="3" id="KW-1185">Reference proteome</keyword>
<organism evidence="2 3">
    <name type="scientific">Acrasis kona</name>
    <dbReference type="NCBI Taxonomy" id="1008807"/>
    <lineage>
        <taxon>Eukaryota</taxon>
        <taxon>Discoba</taxon>
        <taxon>Heterolobosea</taxon>
        <taxon>Tetramitia</taxon>
        <taxon>Eutetramitia</taxon>
        <taxon>Acrasidae</taxon>
        <taxon>Acrasis</taxon>
    </lineage>
</organism>
<feature type="signal peptide" evidence="1">
    <location>
        <begin position="1"/>
        <end position="17"/>
    </location>
</feature>
<sequence length="374" mass="40203">MHSNLIFISCVLAVAYAYTGLGLEVGLGIGHNIFTRSSGSGYFYKFDRTCNTVNILNDHARVVGSMNLPFKPASASCHSDGLTIVSGARDGAGILASVDFDRGNILNSIAAPFGSMIHTIHENVIYMGMANGENTCFTRYNLHTLSPITGSVCYSGRARIAGVLGNSKSMIIHSSSVHGFGMLNMETFTSRPSIAETRGMPVHVGDNYVVGLDNNVFTRYEISMRGAVASTRQISLGSRAGLGLGLATQSAHNGAVHGRRNNIVALNRDICNPQMLNVFAPTTTGDLGMHRINCDDFTMANDPMSISTSLLGSMDIRHDSNFAMNTFTSGNTIMMCNRMGNMYSLNLSKGHLYSNGHVQTTALGTLEGRMTCRR</sequence>
<protein>
    <submittedName>
        <fullName evidence="2">Uncharacterized protein</fullName>
    </submittedName>
</protein>
<proteinExistence type="predicted"/>
<keyword evidence="1" id="KW-0732">Signal</keyword>
<gene>
    <name evidence="2" type="ORF">AKO1_012105</name>
</gene>
<evidence type="ECO:0000256" key="1">
    <source>
        <dbReference type="SAM" id="SignalP"/>
    </source>
</evidence>
<dbReference type="EMBL" id="JAOPGA020001266">
    <property type="protein sequence ID" value="KAL0486803.1"/>
    <property type="molecule type" value="Genomic_DNA"/>
</dbReference>
<reference evidence="2 3" key="1">
    <citation type="submission" date="2024-03" db="EMBL/GenBank/DDBJ databases">
        <title>The Acrasis kona genome and developmental transcriptomes reveal deep origins of eukaryotic multicellular pathways.</title>
        <authorList>
            <person name="Sheikh S."/>
            <person name="Fu C.-J."/>
            <person name="Brown M.W."/>
            <person name="Baldauf S.L."/>
        </authorList>
    </citation>
    <scope>NUCLEOTIDE SEQUENCE [LARGE SCALE GENOMIC DNA]</scope>
    <source>
        <strain evidence="2 3">ATCC MYA-3509</strain>
    </source>
</reference>
<name>A0AAW2ZCN3_9EUKA</name>
<evidence type="ECO:0000313" key="2">
    <source>
        <dbReference type="EMBL" id="KAL0486803.1"/>
    </source>
</evidence>
<dbReference type="Proteomes" id="UP001431209">
    <property type="component" value="Unassembled WGS sequence"/>
</dbReference>
<evidence type="ECO:0000313" key="3">
    <source>
        <dbReference type="Proteomes" id="UP001431209"/>
    </source>
</evidence>
<dbReference type="AlphaFoldDB" id="A0AAW2ZCN3"/>
<feature type="chain" id="PRO_5043834109" evidence="1">
    <location>
        <begin position="18"/>
        <end position="374"/>
    </location>
</feature>